<keyword evidence="3" id="KW-1185">Reference proteome</keyword>
<organism evidence="2 3">
    <name type="scientific">Ichthyophthirius multifiliis</name>
    <name type="common">White spot disease agent</name>
    <name type="synonym">Ich</name>
    <dbReference type="NCBI Taxonomy" id="5932"/>
    <lineage>
        <taxon>Eukaryota</taxon>
        <taxon>Sar</taxon>
        <taxon>Alveolata</taxon>
        <taxon>Ciliophora</taxon>
        <taxon>Intramacronucleata</taxon>
        <taxon>Oligohymenophorea</taxon>
        <taxon>Hymenostomatida</taxon>
        <taxon>Ophryoglenina</taxon>
        <taxon>Ichthyophthirius</taxon>
    </lineage>
</organism>
<dbReference type="InParanoid" id="G0R337"/>
<dbReference type="EMBL" id="GL984291">
    <property type="protein sequence ID" value="EGR28113.1"/>
    <property type="molecule type" value="Genomic_DNA"/>
</dbReference>
<keyword evidence="1" id="KW-0472">Membrane</keyword>
<dbReference type="OrthoDB" id="10676455at2759"/>
<dbReference type="Proteomes" id="UP000008983">
    <property type="component" value="Unassembled WGS sequence"/>
</dbReference>
<evidence type="ECO:0000256" key="1">
    <source>
        <dbReference type="SAM" id="Phobius"/>
    </source>
</evidence>
<proteinExistence type="predicted"/>
<dbReference type="AlphaFoldDB" id="G0R337"/>
<sequence length="355" mass="42469">MDYLFYQCSQILNMQFLFKFFLIQILQKIEYIQDNFSSGLLWNIQGQAQFQTLMQALKGEIQLEQNQQLQNPQQSQFQQNTLQQQNNQDNCIPEMNEFHKNLEAFIQAGKQLEPELQELTNLINKAFQGMKIVLHYSKKLKKVPNKQQNFKNYSKNIFLNLQIKQKQQLILEIISKQFVKEQILYVGFLVIFQFNLLMLLLNHLNFMVIKFYCKKNRNILFGIILLNKLLKHQFLMQNNIIQLELFGISKVLLIIMNYIKFQKEISLFLLKIIILFKFKIVLNLQIIIIHLLLWAFFLHLLPALKLQLVVLNQIFKIKILIIMIKIRELLCLQLQMQEKMLQNNIQGMLKKEKNM</sequence>
<dbReference type="RefSeq" id="XP_004027458.1">
    <property type="nucleotide sequence ID" value="XM_004027409.1"/>
</dbReference>
<keyword evidence="1" id="KW-0812">Transmembrane</keyword>
<name>G0R337_ICHMU</name>
<gene>
    <name evidence="2" type="ORF">IMG5_182980</name>
</gene>
<dbReference type="eggNOG" id="ENOG502RT3S">
    <property type="taxonomic scope" value="Eukaryota"/>
</dbReference>
<feature type="transmembrane region" description="Helical" evidence="1">
    <location>
        <begin position="183"/>
        <end position="206"/>
    </location>
</feature>
<dbReference type="GeneID" id="14904192"/>
<accession>G0R337</accession>
<evidence type="ECO:0000313" key="2">
    <source>
        <dbReference type="EMBL" id="EGR28113.1"/>
    </source>
</evidence>
<evidence type="ECO:0000313" key="3">
    <source>
        <dbReference type="Proteomes" id="UP000008983"/>
    </source>
</evidence>
<keyword evidence="1" id="KW-1133">Transmembrane helix</keyword>
<evidence type="ECO:0008006" key="4">
    <source>
        <dbReference type="Google" id="ProtNLM"/>
    </source>
</evidence>
<protein>
    <recommendedName>
        <fullName evidence="4">Transmembrane protein</fullName>
    </recommendedName>
</protein>
<dbReference type="STRING" id="857967.G0R337"/>
<feature type="non-terminal residue" evidence="2">
    <location>
        <position position="355"/>
    </location>
</feature>
<reference evidence="2 3" key="1">
    <citation type="submission" date="2011-07" db="EMBL/GenBank/DDBJ databases">
        <authorList>
            <person name="Coyne R."/>
            <person name="Brami D."/>
            <person name="Johnson J."/>
            <person name="Hostetler J."/>
            <person name="Hannick L."/>
            <person name="Clark T."/>
            <person name="Cassidy-Hanley D."/>
            <person name="Inman J."/>
        </authorList>
    </citation>
    <scope>NUCLEOTIDE SEQUENCE [LARGE SCALE GENOMIC DNA]</scope>
    <source>
        <strain evidence="2 3">G5</strain>
    </source>
</reference>